<protein>
    <submittedName>
        <fullName evidence="1">Uncharacterized protein</fullName>
    </submittedName>
</protein>
<reference evidence="1 2" key="1">
    <citation type="submission" date="2023-12" db="EMBL/GenBank/DDBJ databases">
        <title>Genomic sequences of Capnocytophaga and Parvimonas strains.</title>
        <authorList>
            <person name="Watt R.M."/>
            <person name="Wang M."/>
            <person name="Yang T."/>
            <person name="Tong W.M."/>
        </authorList>
    </citation>
    <scope>NUCLEOTIDE SEQUENCE [LARGE SCALE GENOMIC DNA]</scope>
    <source>
        <strain evidence="1 2">CCUG 13156</strain>
    </source>
</reference>
<dbReference type="RefSeq" id="WP_323979953.1">
    <property type="nucleotide sequence ID" value="NZ_JAYKBV010000018.1"/>
</dbReference>
<accession>A0ABU5YBR8</accession>
<comment type="caution">
    <text evidence="1">The sequence shown here is derived from an EMBL/GenBank/DDBJ whole genome shotgun (WGS) entry which is preliminary data.</text>
</comment>
<sequence length="77" mass="9136">MKKYVIKFEHVEESTYTAIVEANSYEEAMDIFEESPFDYLEKEEPDNVQGLMYHVSEVTEDGEVVYRNSKELIVEYQ</sequence>
<keyword evidence="2" id="KW-1185">Reference proteome</keyword>
<dbReference type="Proteomes" id="UP001324270">
    <property type="component" value="Unassembled WGS sequence"/>
</dbReference>
<name>A0ABU5YBR8_9FLAO</name>
<dbReference type="EMBL" id="JAYKBV010000018">
    <property type="protein sequence ID" value="MEB3041317.1"/>
    <property type="molecule type" value="Genomic_DNA"/>
</dbReference>
<gene>
    <name evidence="1" type="ORF">VJJ49_11545</name>
</gene>
<organism evidence="1 2">
    <name type="scientific">Capnocytophaga gingivalis</name>
    <dbReference type="NCBI Taxonomy" id="1017"/>
    <lineage>
        <taxon>Bacteria</taxon>
        <taxon>Pseudomonadati</taxon>
        <taxon>Bacteroidota</taxon>
        <taxon>Flavobacteriia</taxon>
        <taxon>Flavobacteriales</taxon>
        <taxon>Flavobacteriaceae</taxon>
        <taxon>Capnocytophaga</taxon>
    </lineage>
</organism>
<evidence type="ECO:0000313" key="2">
    <source>
        <dbReference type="Proteomes" id="UP001324270"/>
    </source>
</evidence>
<proteinExistence type="predicted"/>
<evidence type="ECO:0000313" key="1">
    <source>
        <dbReference type="EMBL" id="MEB3041317.1"/>
    </source>
</evidence>